<dbReference type="Gene3D" id="2.100.10.30">
    <property type="entry name" value="Jacalin-like lectin domain"/>
    <property type="match status" value="2"/>
</dbReference>
<dbReference type="EMBL" id="LR999454">
    <property type="protein sequence ID" value="CAE6047866.1"/>
    <property type="molecule type" value="Genomic_DNA"/>
</dbReference>
<accession>A0A8S2ABP7</accession>
<proteinExistence type="inferred from homology"/>
<protein>
    <recommendedName>
        <fullName evidence="3">Jacalin-type lectin domain-containing protein</fullName>
    </recommendedName>
</protein>
<dbReference type="InterPro" id="IPR036404">
    <property type="entry name" value="Jacalin-like_lectin_dom_sf"/>
</dbReference>
<feature type="domain" description="Jacalin-type lectin" evidence="3">
    <location>
        <begin position="136"/>
        <end position="297"/>
    </location>
</feature>
<evidence type="ECO:0000256" key="1">
    <source>
        <dbReference type="ARBA" id="ARBA00006568"/>
    </source>
</evidence>
<organism evidence="4 5">
    <name type="scientific">Arabidopsis arenosa</name>
    <name type="common">Sand rock-cress</name>
    <name type="synonym">Cardaminopsis arenosa</name>
    <dbReference type="NCBI Taxonomy" id="38785"/>
    <lineage>
        <taxon>Eukaryota</taxon>
        <taxon>Viridiplantae</taxon>
        <taxon>Streptophyta</taxon>
        <taxon>Embryophyta</taxon>
        <taxon>Tracheophyta</taxon>
        <taxon>Spermatophyta</taxon>
        <taxon>Magnoliopsida</taxon>
        <taxon>eudicotyledons</taxon>
        <taxon>Gunneridae</taxon>
        <taxon>Pentapetalae</taxon>
        <taxon>rosids</taxon>
        <taxon>malvids</taxon>
        <taxon>Brassicales</taxon>
        <taxon>Brassicaceae</taxon>
        <taxon>Camelineae</taxon>
        <taxon>Arabidopsis</taxon>
    </lineage>
</organism>
<dbReference type="Proteomes" id="UP000682877">
    <property type="component" value="Chromosome 4"/>
</dbReference>
<reference evidence="4" key="1">
    <citation type="submission" date="2021-01" db="EMBL/GenBank/DDBJ databases">
        <authorList>
            <person name="Bezrukov I."/>
        </authorList>
    </citation>
    <scope>NUCLEOTIDE SEQUENCE</scope>
</reference>
<name>A0A8S2ABP7_ARAAE</name>
<evidence type="ECO:0000313" key="5">
    <source>
        <dbReference type="Proteomes" id="UP000682877"/>
    </source>
</evidence>
<dbReference type="Pfam" id="PF01419">
    <property type="entry name" value="Jacalin"/>
    <property type="match status" value="2"/>
</dbReference>
<dbReference type="PANTHER" id="PTHR47293">
    <property type="entry name" value="JACALIN-RELATED LECTIN 3"/>
    <property type="match status" value="1"/>
</dbReference>
<dbReference type="PANTHER" id="PTHR47293:SF70">
    <property type="entry name" value="JACALIN-RELATED LECTIN 24-RELATED"/>
    <property type="match status" value="1"/>
</dbReference>
<keyword evidence="2" id="KW-0430">Lectin</keyword>
<feature type="domain" description="Jacalin-type lectin" evidence="3">
    <location>
        <begin position="1"/>
        <end position="135"/>
    </location>
</feature>
<dbReference type="AlphaFoldDB" id="A0A8S2ABP7"/>
<gene>
    <name evidence="4" type="ORF">AARE701A_LOCUS11334</name>
</gene>
<dbReference type="SUPFAM" id="SSF51101">
    <property type="entry name" value="Mannose-binding lectins"/>
    <property type="match status" value="2"/>
</dbReference>
<evidence type="ECO:0000313" key="4">
    <source>
        <dbReference type="EMBL" id="CAE6047866.1"/>
    </source>
</evidence>
<dbReference type="SMART" id="SM00915">
    <property type="entry name" value="Jacalin"/>
    <property type="match status" value="2"/>
</dbReference>
<evidence type="ECO:0000259" key="3">
    <source>
        <dbReference type="PROSITE" id="PS51752"/>
    </source>
</evidence>
<dbReference type="GO" id="GO:0030246">
    <property type="term" value="F:carbohydrate binding"/>
    <property type="evidence" value="ECO:0007669"/>
    <property type="project" value="UniProtKB-KW"/>
</dbReference>
<evidence type="ECO:0000256" key="2">
    <source>
        <dbReference type="ARBA" id="ARBA00022734"/>
    </source>
</evidence>
<keyword evidence="5" id="KW-1185">Reference proteome</keyword>
<comment type="similarity">
    <text evidence="1">Belongs to the jacalin lectin family.</text>
</comment>
<dbReference type="InterPro" id="IPR001229">
    <property type="entry name" value="Jacalin-like_lectin_dom"/>
</dbReference>
<dbReference type="PROSITE" id="PS51752">
    <property type="entry name" value="JACALIN_LECTIN"/>
    <property type="match status" value="2"/>
</dbReference>
<sequence length="426" mass="48614">MGDDSWDDKGRTKISHIYVTFDEVIMSIQFGFLENGALVLSEKYGAFEEGSNFRVLRLNQDEYVTGLSGVLEKDGGGIRNLTLRTNLGEYMIGRSSDNYPSDSTIDIDPAICDRREFGGFFGSYNRYRLTSIGMEMFKVGPIGSKRDYHKNLEWDEKGRNMISSIYVAFDRDAINHIQFSYRQNGGHVVSEKYGASDAIKRKYGTCKGQSHVMVRLNDDEFVTGLSAIDCNGVTTLNIHTNQGKHGPICDRFQSVMNMDNYKREIDVKIRDRREFGGFFGSFDDFGNLTSIGIYVRPITRINDAALRTNYKVTEVTDDEDDQSTLYQSYGPLTTINHNRTLDYHMPHEVSDGYHVNPIVQKPKFEDKISLYQSSDLLARSTNNRTLEYESPEFLDAFHHVKPIGRKPKLKDGIFSKLRGLFRNLLN</sequence>